<evidence type="ECO:0000256" key="6">
    <source>
        <dbReference type="ARBA" id="ARBA00023136"/>
    </source>
</evidence>
<organism evidence="10 11">
    <name type="scientific">Acidocella aminolytica 101 = DSM 11237</name>
    <dbReference type="NCBI Taxonomy" id="1120923"/>
    <lineage>
        <taxon>Bacteria</taxon>
        <taxon>Pseudomonadati</taxon>
        <taxon>Pseudomonadota</taxon>
        <taxon>Alphaproteobacteria</taxon>
        <taxon>Acetobacterales</taxon>
        <taxon>Acidocellaceae</taxon>
        <taxon>Acidocella</taxon>
    </lineage>
</organism>
<evidence type="ECO:0000256" key="4">
    <source>
        <dbReference type="ARBA" id="ARBA00022692"/>
    </source>
</evidence>
<evidence type="ECO:0000256" key="5">
    <source>
        <dbReference type="ARBA" id="ARBA00022989"/>
    </source>
</evidence>
<evidence type="ECO:0000256" key="7">
    <source>
        <dbReference type="ARBA" id="ARBA00023143"/>
    </source>
</evidence>
<keyword evidence="6 9" id="KW-0472">Membrane</keyword>
<keyword evidence="5 9" id="KW-1133">Transmembrane helix</keyword>
<comment type="subcellular location">
    <subcellularLocation>
        <location evidence="1">Bacterial flagellum basal body</location>
    </subcellularLocation>
    <subcellularLocation>
        <location evidence="2">Cell membrane</location>
    </subcellularLocation>
</comment>
<dbReference type="InterPro" id="IPR052205">
    <property type="entry name" value="FliO/MopB"/>
</dbReference>
<dbReference type="PANTHER" id="PTHR38766:SF1">
    <property type="entry name" value="FLAGELLAR PROTEIN FLIO"/>
    <property type="match status" value="1"/>
</dbReference>
<reference evidence="10 11" key="1">
    <citation type="submission" date="2012-11" db="EMBL/GenBank/DDBJ databases">
        <title>Whole genome sequence of Acidocella aminolytica 101 = DSM 11237.</title>
        <authorList>
            <person name="Azuma Y."/>
            <person name="Higashiura N."/>
            <person name="Hirakawa H."/>
            <person name="Matsushita K."/>
        </authorList>
    </citation>
    <scope>NUCLEOTIDE SEQUENCE [LARGE SCALE GENOMIC DNA]</scope>
    <source>
        <strain evidence="11">101 / DSM 11237</strain>
    </source>
</reference>
<evidence type="ECO:0000256" key="2">
    <source>
        <dbReference type="ARBA" id="ARBA00004236"/>
    </source>
</evidence>
<dbReference type="GO" id="GO:0044781">
    <property type="term" value="P:bacterial-type flagellum organization"/>
    <property type="evidence" value="ECO:0007669"/>
    <property type="project" value="InterPro"/>
</dbReference>
<dbReference type="PANTHER" id="PTHR38766">
    <property type="entry name" value="FLAGELLAR PROTEIN FLIO"/>
    <property type="match status" value="1"/>
</dbReference>
<evidence type="ECO:0008006" key="12">
    <source>
        <dbReference type="Google" id="ProtNLM"/>
    </source>
</evidence>
<keyword evidence="4 9" id="KW-0812">Transmembrane</keyword>
<name>A0A0D6PE30_9PROT</name>
<keyword evidence="3" id="KW-1003">Cell membrane</keyword>
<protein>
    <recommendedName>
        <fullName evidence="12">Flagellar protein</fullName>
    </recommendedName>
</protein>
<evidence type="ECO:0000256" key="3">
    <source>
        <dbReference type="ARBA" id="ARBA00022475"/>
    </source>
</evidence>
<keyword evidence="7" id="KW-0975">Bacterial flagellum</keyword>
<sequence length="91" mass="9397">MDSETISAAASTIASLLVLLGLLAGLAFLVRRLRGRIPGNQAGGKMPVSILSSRPLGGQQSLVVAEADGQRFLLGVSRNGIALISRLNANE</sequence>
<evidence type="ECO:0000313" key="10">
    <source>
        <dbReference type="EMBL" id="GAN80030.1"/>
    </source>
</evidence>
<evidence type="ECO:0000256" key="8">
    <source>
        <dbReference type="ARBA" id="ARBA00037937"/>
    </source>
</evidence>
<evidence type="ECO:0000256" key="9">
    <source>
        <dbReference type="SAM" id="Phobius"/>
    </source>
</evidence>
<dbReference type="STRING" id="1120923.SAMN02746095_02059"/>
<comment type="caution">
    <text evidence="10">The sequence shown here is derived from an EMBL/GenBank/DDBJ whole genome shotgun (WGS) entry which is preliminary data.</text>
</comment>
<dbReference type="RefSeq" id="WP_048878455.1">
    <property type="nucleotide sequence ID" value="NZ_BANC01000035.1"/>
</dbReference>
<accession>A0A0D6PE30</accession>
<proteinExistence type="inferred from homology"/>
<dbReference type="Proteomes" id="UP000032668">
    <property type="component" value="Unassembled WGS sequence"/>
</dbReference>
<comment type="similarity">
    <text evidence="8">Belongs to the FliO/MopB family.</text>
</comment>
<evidence type="ECO:0000256" key="1">
    <source>
        <dbReference type="ARBA" id="ARBA00004117"/>
    </source>
</evidence>
<dbReference type="EMBL" id="BANC01000035">
    <property type="protein sequence ID" value="GAN80030.1"/>
    <property type="molecule type" value="Genomic_DNA"/>
</dbReference>
<dbReference type="GO" id="GO:0009425">
    <property type="term" value="C:bacterial-type flagellum basal body"/>
    <property type="evidence" value="ECO:0007669"/>
    <property type="project" value="UniProtKB-SubCell"/>
</dbReference>
<evidence type="ECO:0000313" key="11">
    <source>
        <dbReference type="Proteomes" id="UP000032668"/>
    </source>
</evidence>
<dbReference type="OrthoDB" id="5191841at2"/>
<dbReference type="InterPro" id="IPR022781">
    <property type="entry name" value="Flagellar_biosynth_FliO"/>
</dbReference>
<dbReference type="AlphaFoldDB" id="A0A0D6PE30"/>
<gene>
    <name evidence="10" type="ORF">Aam_035_037</name>
</gene>
<keyword evidence="11" id="KW-1185">Reference proteome</keyword>
<feature type="transmembrane region" description="Helical" evidence="9">
    <location>
        <begin position="6"/>
        <end position="30"/>
    </location>
</feature>
<dbReference type="Pfam" id="PF04347">
    <property type="entry name" value="FliO"/>
    <property type="match status" value="1"/>
</dbReference>
<dbReference type="GO" id="GO:0005886">
    <property type="term" value="C:plasma membrane"/>
    <property type="evidence" value="ECO:0007669"/>
    <property type="project" value="UniProtKB-SubCell"/>
</dbReference>